<dbReference type="OrthoDB" id="1689333at2759"/>
<evidence type="ECO:0000256" key="6">
    <source>
        <dbReference type="ARBA" id="ARBA00022692"/>
    </source>
</evidence>
<dbReference type="UniPathway" id="UPA00378"/>
<accession>A0A5N6RND2</accession>
<reference evidence="11 13" key="1">
    <citation type="submission" date="2019-06" db="EMBL/GenBank/DDBJ databases">
        <title>A chromosomal-level reference genome of Carpinus fangiana (Coryloideae, Betulaceae).</title>
        <authorList>
            <person name="Yang X."/>
            <person name="Wang Z."/>
            <person name="Zhang L."/>
            <person name="Hao G."/>
            <person name="Liu J."/>
            <person name="Yang Y."/>
        </authorList>
    </citation>
    <scope>NUCLEOTIDE SEQUENCE [LARGE SCALE GENOMIC DNA]</scope>
    <source>
        <strain evidence="11">Cfa_2016G</strain>
        <tissue evidence="11">Leaf</tissue>
    </source>
</reference>
<evidence type="ECO:0000313" key="13">
    <source>
        <dbReference type="Proteomes" id="UP000327013"/>
    </source>
</evidence>
<sequence length="136" mass="15929">MSKAKTAEWVSRSRSWSHDRPALVDAVIPFYHSIDFEVHRHWLALTHSFPLSQWYSDAPGPSTTLHSLLTSSTLTKDLDSRRRISIWVLIIWSPMLVIVRTRNARNVIEKPLQQKCQKRRRAPLTFFSPGEHRWTV</sequence>
<organism evidence="11 13">
    <name type="scientific">Carpinus fangiana</name>
    <dbReference type="NCBI Taxonomy" id="176857"/>
    <lineage>
        <taxon>Eukaryota</taxon>
        <taxon>Viridiplantae</taxon>
        <taxon>Streptophyta</taxon>
        <taxon>Embryophyta</taxon>
        <taxon>Tracheophyta</taxon>
        <taxon>Spermatophyta</taxon>
        <taxon>Magnoliopsida</taxon>
        <taxon>eudicotyledons</taxon>
        <taxon>Gunneridae</taxon>
        <taxon>Pentapetalae</taxon>
        <taxon>rosids</taxon>
        <taxon>fabids</taxon>
        <taxon>Fagales</taxon>
        <taxon>Betulaceae</taxon>
        <taxon>Carpinus</taxon>
    </lineage>
</organism>
<dbReference type="Proteomes" id="UP000327013">
    <property type="component" value="Chromosome 8"/>
</dbReference>
<keyword evidence="4" id="KW-0328">Glycosyltransferase</keyword>
<gene>
    <name evidence="10" type="ORF">FH972_001203</name>
    <name evidence="11" type="ORF">FH972_018817</name>
    <name evidence="12" type="ORF">FH972_019866</name>
</gene>
<dbReference type="EMBL" id="CM017328">
    <property type="protein sequence ID" value="KAE8125029.1"/>
    <property type="molecule type" value="Genomic_DNA"/>
</dbReference>
<comment type="similarity">
    <text evidence="3">Belongs to the ALG6/ALG8 glucosyltransferase family.</text>
</comment>
<evidence type="ECO:0000313" key="12">
    <source>
        <dbReference type="EMBL" id="KAE8125029.1"/>
    </source>
</evidence>
<dbReference type="GO" id="GO:0005789">
    <property type="term" value="C:endoplasmic reticulum membrane"/>
    <property type="evidence" value="ECO:0007669"/>
    <property type="project" value="UniProtKB-SubCell"/>
</dbReference>
<dbReference type="GO" id="GO:0016758">
    <property type="term" value="F:hexosyltransferase activity"/>
    <property type="evidence" value="ECO:0007669"/>
    <property type="project" value="InterPro"/>
</dbReference>
<evidence type="ECO:0000313" key="11">
    <source>
        <dbReference type="EMBL" id="KAE8123898.1"/>
    </source>
</evidence>
<keyword evidence="7" id="KW-0256">Endoplasmic reticulum</keyword>
<evidence type="ECO:0000256" key="3">
    <source>
        <dbReference type="ARBA" id="ARBA00008715"/>
    </source>
</evidence>
<dbReference type="EMBL" id="CM017321">
    <property type="protein sequence ID" value="KAE7996484.1"/>
    <property type="molecule type" value="Genomic_DNA"/>
</dbReference>
<dbReference type="EMBL" id="CM017328">
    <property type="protein sequence ID" value="KAE8123898.1"/>
    <property type="molecule type" value="Genomic_DNA"/>
</dbReference>
<evidence type="ECO:0000256" key="5">
    <source>
        <dbReference type="ARBA" id="ARBA00022679"/>
    </source>
</evidence>
<evidence type="ECO:0000256" key="2">
    <source>
        <dbReference type="ARBA" id="ARBA00004922"/>
    </source>
</evidence>
<protein>
    <recommendedName>
        <fullName evidence="14">Alpha-1,3-glucosyltransferase</fullName>
    </recommendedName>
</protein>
<keyword evidence="13" id="KW-1185">Reference proteome</keyword>
<evidence type="ECO:0000256" key="4">
    <source>
        <dbReference type="ARBA" id="ARBA00022676"/>
    </source>
</evidence>
<proteinExistence type="inferred from homology"/>
<keyword evidence="6" id="KW-0812">Transmembrane</keyword>
<keyword evidence="8" id="KW-1133">Transmembrane helix</keyword>
<dbReference type="InterPro" id="IPR004856">
    <property type="entry name" value="Glyco_trans_ALG6/ALG8"/>
</dbReference>
<evidence type="ECO:0008006" key="14">
    <source>
        <dbReference type="Google" id="ProtNLM"/>
    </source>
</evidence>
<evidence type="ECO:0000256" key="7">
    <source>
        <dbReference type="ARBA" id="ARBA00022824"/>
    </source>
</evidence>
<evidence type="ECO:0000256" key="8">
    <source>
        <dbReference type="ARBA" id="ARBA00022989"/>
    </source>
</evidence>
<evidence type="ECO:0000313" key="10">
    <source>
        <dbReference type="EMBL" id="KAE7996484.1"/>
    </source>
</evidence>
<name>A0A5N6RND2_9ROSI</name>
<dbReference type="Pfam" id="PF03155">
    <property type="entry name" value="Alg6_Alg8"/>
    <property type="match status" value="1"/>
</dbReference>
<comment type="subcellular location">
    <subcellularLocation>
        <location evidence="1">Endoplasmic reticulum membrane</location>
        <topology evidence="1">Multi-pass membrane protein</topology>
    </subcellularLocation>
</comment>
<evidence type="ECO:0000256" key="9">
    <source>
        <dbReference type="ARBA" id="ARBA00023136"/>
    </source>
</evidence>
<evidence type="ECO:0000256" key="1">
    <source>
        <dbReference type="ARBA" id="ARBA00004477"/>
    </source>
</evidence>
<keyword evidence="5" id="KW-0808">Transferase</keyword>
<dbReference type="Proteomes" id="UP000327013">
    <property type="component" value="Chromosome 1"/>
</dbReference>
<comment type="pathway">
    <text evidence="2">Protein modification; protein glycosylation.</text>
</comment>
<keyword evidence="9" id="KW-0472">Membrane</keyword>
<dbReference type="AlphaFoldDB" id="A0A5N6RND2"/>